<feature type="coiled-coil region" evidence="2">
    <location>
        <begin position="103"/>
        <end position="166"/>
    </location>
</feature>
<dbReference type="PANTHER" id="PTHR30469">
    <property type="entry name" value="MULTIDRUG RESISTANCE PROTEIN MDTA"/>
    <property type="match status" value="1"/>
</dbReference>
<name>A0AAE3ILG5_9BACT</name>
<dbReference type="GO" id="GO:1990281">
    <property type="term" value="C:efflux pump complex"/>
    <property type="evidence" value="ECO:0007669"/>
    <property type="project" value="TreeGrafter"/>
</dbReference>
<evidence type="ECO:0000259" key="5">
    <source>
        <dbReference type="Pfam" id="PF25954"/>
    </source>
</evidence>
<dbReference type="Gene3D" id="2.40.30.170">
    <property type="match status" value="1"/>
</dbReference>
<accession>A0AAE3ILG5</accession>
<dbReference type="InterPro" id="IPR058637">
    <property type="entry name" value="YknX-like_C"/>
</dbReference>
<dbReference type="Pfam" id="PF25989">
    <property type="entry name" value="YknX_C"/>
    <property type="match status" value="1"/>
</dbReference>
<dbReference type="InterPro" id="IPR058792">
    <property type="entry name" value="Beta-barrel_RND_2"/>
</dbReference>
<dbReference type="InterPro" id="IPR058625">
    <property type="entry name" value="MdtA-like_BSH"/>
</dbReference>
<dbReference type="RefSeq" id="WP_263037496.1">
    <property type="nucleotide sequence ID" value="NZ_JAOTPL010000006.1"/>
</dbReference>
<feature type="domain" description="CusB-like beta-barrel" evidence="5">
    <location>
        <begin position="210"/>
        <end position="281"/>
    </location>
</feature>
<dbReference type="Gene3D" id="2.40.420.20">
    <property type="match status" value="1"/>
</dbReference>
<feature type="domain" description="YknX-like C-terminal permuted SH3-like" evidence="6">
    <location>
        <begin position="289"/>
        <end position="354"/>
    </location>
</feature>
<evidence type="ECO:0000313" key="8">
    <source>
        <dbReference type="Proteomes" id="UP001209317"/>
    </source>
</evidence>
<comment type="caution">
    <text evidence="7">The sequence shown here is derived from an EMBL/GenBank/DDBJ whole genome shotgun (WGS) entry which is preliminary data.</text>
</comment>
<dbReference type="Pfam" id="PF25917">
    <property type="entry name" value="BSH_RND"/>
    <property type="match status" value="1"/>
</dbReference>
<keyword evidence="2" id="KW-0175">Coiled coil</keyword>
<dbReference type="EMBL" id="JAOTPL010000006">
    <property type="protein sequence ID" value="MCU7694008.1"/>
    <property type="molecule type" value="Genomic_DNA"/>
</dbReference>
<evidence type="ECO:0000256" key="2">
    <source>
        <dbReference type="SAM" id="Coils"/>
    </source>
</evidence>
<dbReference type="Proteomes" id="UP001209317">
    <property type="component" value="Unassembled WGS sequence"/>
</dbReference>
<dbReference type="Gene3D" id="1.10.287.470">
    <property type="entry name" value="Helix hairpin bin"/>
    <property type="match status" value="1"/>
</dbReference>
<dbReference type="GO" id="GO:0015562">
    <property type="term" value="F:efflux transmembrane transporter activity"/>
    <property type="evidence" value="ECO:0007669"/>
    <property type="project" value="TreeGrafter"/>
</dbReference>
<keyword evidence="3" id="KW-0472">Membrane</keyword>
<dbReference type="Gene3D" id="2.40.50.100">
    <property type="match status" value="1"/>
</dbReference>
<dbReference type="NCBIfam" id="TIGR01730">
    <property type="entry name" value="RND_mfp"/>
    <property type="match status" value="1"/>
</dbReference>
<proteinExistence type="inferred from homology"/>
<protein>
    <submittedName>
        <fullName evidence="7">Efflux RND transporter periplasmic adaptor subunit</fullName>
    </submittedName>
</protein>
<dbReference type="PANTHER" id="PTHR30469:SF15">
    <property type="entry name" value="HLYD FAMILY OF SECRETION PROTEINS"/>
    <property type="match status" value="1"/>
</dbReference>
<dbReference type="SUPFAM" id="SSF111369">
    <property type="entry name" value="HlyD-like secretion proteins"/>
    <property type="match status" value="1"/>
</dbReference>
<evidence type="ECO:0000313" key="7">
    <source>
        <dbReference type="EMBL" id="MCU7694008.1"/>
    </source>
</evidence>
<evidence type="ECO:0000256" key="3">
    <source>
        <dbReference type="SAM" id="Phobius"/>
    </source>
</evidence>
<gene>
    <name evidence="7" type="ORF">OD355_05695</name>
</gene>
<dbReference type="Pfam" id="PF25954">
    <property type="entry name" value="Beta-barrel_RND_2"/>
    <property type="match status" value="1"/>
</dbReference>
<keyword evidence="8" id="KW-1185">Reference proteome</keyword>
<feature type="transmembrane region" description="Helical" evidence="3">
    <location>
        <begin position="9"/>
        <end position="27"/>
    </location>
</feature>
<reference evidence="7" key="1">
    <citation type="submission" date="2022-10" db="EMBL/GenBank/DDBJ databases">
        <authorList>
            <person name="Kim H.S."/>
            <person name="Kim J.-S."/>
            <person name="Suh M.K."/>
            <person name="Eom M.K."/>
            <person name="Lee J.-S."/>
        </authorList>
    </citation>
    <scope>NUCLEOTIDE SEQUENCE</scope>
    <source>
        <strain evidence="7">LIP-5</strain>
    </source>
</reference>
<sequence>MTSRNRKILIYSLIGLAVIALIVWRLAANKKHLDAEKAKTATVKEVLIPVNYVVAGFQNINDELIKTGTLIPYREADINAITGGRLVGVNFRLGSYVRQGQILARIDNENMTLNMRQAELERDRAAKDVKRFSVLVAGNAATQMNLDDAKLRLDNANAQINILRRQSSDNAIKAPISGEVTLKNSEQGEFVGPGSVLGHIVDVSRLKASVMVNESEVYSLRTGTKVKVTTDIFPGVQYDGTITYISKQGDAAHNYQVEVTISNNSANPLKAGTFVNVNFTRPMERAMLLVPRSAFVEGLKQPKVYIIRDSIAILQQVVIGRDMGQQVEIAGGLNEGDKVIVNGQINLSDSTKVNAQPLKTNLQ</sequence>
<keyword evidence="3" id="KW-1133">Transmembrane helix</keyword>
<keyword evidence="3" id="KW-0812">Transmembrane</keyword>
<evidence type="ECO:0000259" key="4">
    <source>
        <dbReference type="Pfam" id="PF25917"/>
    </source>
</evidence>
<comment type="similarity">
    <text evidence="1">Belongs to the membrane fusion protein (MFP) (TC 8.A.1) family.</text>
</comment>
<feature type="domain" description="Multidrug resistance protein MdtA-like barrel-sandwich hybrid" evidence="4">
    <location>
        <begin position="74"/>
        <end position="201"/>
    </location>
</feature>
<dbReference type="AlphaFoldDB" id="A0AAE3ILG5"/>
<dbReference type="InterPro" id="IPR006143">
    <property type="entry name" value="RND_pump_MFP"/>
</dbReference>
<evidence type="ECO:0000256" key="1">
    <source>
        <dbReference type="ARBA" id="ARBA00009477"/>
    </source>
</evidence>
<organism evidence="7 8">
    <name type="scientific">Haoranjiania flava</name>
    <dbReference type="NCBI Taxonomy" id="1856322"/>
    <lineage>
        <taxon>Bacteria</taxon>
        <taxon>Pseudomonadati</taxon>
        <taxon>Bacteroidota</taxon>
        <taxon>Chitinophagia</taxon>
        <taxon>Chitinophagales</taxon>
        <taxon>Chitinophagaceae</taxon>
        <taxon>Haoranjiania</taxon>
    </lineage>
</organism>
<evidence type="ECO:0000259" key="6">
    <source>
        <dbReference type="Pfam" id="PF25989"/>
    </source>
</evidence>